<comment type="caution">
    <text evidence="2">The sequence shown here is derived from an EMBL/GenBank/DDBJ whole genome shotgun (WGS) entry which is preliminary data.</text>
</comment>
<dbReference type="PANTHER" id="PTHR26312">
    <property type="entry name" value="TETRATRICOPEPTIDE REPEAT PROTEIN 5"/>
    <property type="match status" value="1"/>
</dbReference>
<evidence type="ECO:0000313" key="3">
    <source>
        <dbReference type="Proteomes" id="UP001341840"/>
    </source>
</evidence>
<protein>
    <submittedName>
        <fullName evidence="2">Uncharacterized protein</fullName>
    </submittedName>
</protein>
<keyword evidence="3" id="KW-1185">Reference proteome</keyword>
<proteinExistence type="predicted"/>
<evidence type="ECO:0000256" key="1">
    <source>
        <dbReference type="SAM" id="MobiDB-lite"/>
    </source>
</evidence>
<dbReference type="PANTHER" id="PTHR26312:SF215">
    <property type="entry name" value="TPR REPEAT PROTEIN"/>
    <property type="match status" value="1"/>
</dbReference>
<gene>
    <name evidence="2" type="ORF">PIB30_076121</name>
</gene>
<dbReference type="SUPFAM" id="SSF48452">
    <property type="entry name" value="TPR-like"/>
    <property type="match status" value="1"/>
</dbReference>
<organism evidence="2 3">
    <name type="scientific">Stylosanthes scabra</name>
    <dbReference type="NCBI Taxonomy" id="79078"/>
    <lineage>
        <taxon>Eukaryota</taxon>
        <taxon>Viridiplantae</taxon>
        <taxon>Streptophyta</taxon>
        <taxon>Embryophyta</taxon>
        <taxon>Tracheophyta</taxon>
        <taxon>Spermatophyta</taxon>
        <taxon>Magnoliopsida</taxon>
        <taxon>eudicotyledons</taxon>
        <taxon>Gunneridae</taxon>
        <taxon>Pentapetalae</taxon>
        <taxon>rosids</taxon>
        <taxon>fabids</taxon>
        <taxon>Fabales</taxon>
        <taxon>Fabaceae</taxon>
        <taxon>Papilionoideae</taxon>
        <taxon>50 kb inversion clade</taxon>
        <taxon>dalbergioids sensu lato</taxon>
        <taxon>Dalbergieae</taxon>
        <taxon>Pterocarpus clade</taxon>
        <taxon>Stylosanthes</taxon>
    </lineage>
</organism>
<reference evidence="2 3" key="1">
    <citation type="journal article" date="2023" name="Plants (Basel)">
        <title>Bridging the Gap: Combining Genomics and Transcriptomics Approaches to Understand Stylosanthes scabra, an Orphan Legume from the Brazilian Caatinga.</title>
        <authorList>
            <person name="Ferreira-Neto J.R.C."/>
            <person name="da Silva M.D."/>
            <person name="Binneck E."/>
            <person name="de Melo N.F."/>
            <person name="da Silva R.H."/>
            <person name="de Melo A.L.T.M."/>
            <person name="Pandolfi V."/>
            <person name="Bustamante F.O."/>
            <person name="Brasileiro-Vidal A.C."/>
            <person name="Benko-Iseppon A.M."/>
        </authorList>
    </citation>
    <scope>NUCLEOTIDE SEQUENCE [LARGE SCALE GENOMIC DNA]</scope>
    <source>
        <tissue evidence="2">Leaves</tissue>
    </source>
</reference>
<dbReference type="Gene3D" id="1.25.40.10">
    <property type="entry name" value="Tetratricopeptide repeat domain"/>
    <property type="match status" value="1"/>
</dbReference>
<dbReference type="Proteomes" id="UP001341840">
    <property type="component" value="Unassembled WGS sequence"/>
</dbReference>
<sequence length="313" mass="34906">MLLRSSSAPILSSLLPYSMESSPEPAEPVLHLPRATSVFCLNQHLVETELHCNTSNPKKKCCMPPPHRSKVLRTQHSTKIKEREEAKDQEQKSCMEANKSSVQGLFSSTGLDNKLVINHHYEGCGDHGDEGKQECLKLQTLVMDGDGMGSNNNGSGRGYGDGGGWEFFEANNNNNGGDNRTDAYYQYMIEANPNDSLLLGNYAKFLKEVRGDYPKAKEYFERAILATPGGDGHILSLYADLIWQTEKNSDRAEGYFNQAINTSPEDCYVMASYAKFLWEAEDVDDDRNESDNRTHSPDLFQGTKHHTHLTAAS</sequence>
<feature type="region of interest" description="Disordered" evidence="1">
    <location>
        <begin position="286"/>
        <end position="313"/>
    </location>
</feature>
<evidence type="ECO:0000313" key="2">
    <source>
        <dbReference type="EMBL" id="MED6199455.1"/>
    </source>
</evidence>
<feature type="compositionally biased region" description="Basic residues" evidence="1">
    <location>
        <begin position="303"/>
        <end position="313"/>
    </location>
</feature>
<dbReference type="InterPro" id="IPR011990">
    <property type="entry name" value="TPR-like_helical_dom_sf"/>
</dbReference>
<dbReference type="EMBL" id="JASCZI010212438">
    <property type="protein sequence ID" value="MED6199455.1"/>
    <property type="molecule type" value="Genomic_DNA"/>
</dbReference>
<accession>A0ABU6XN40</accession>
<name>A0ABU6XN40_9FABA</name>